<reference evidence="2" key="1">
    <citation type="submission" date="2016-11" db="UniProtKB">
        <authorList>
            <consortium name="WormBaseParasite"/>
        </authorList>
    </citation>
    <scope>IDENTIFICATION</scope>
</reference>
<keyword evidence="1" id="KW-1185">Reference proteome</keyword>
<dbReference type="WBParaSite" id="Hba_13227">
    <property type="protein sequence ID" value="Hba_13227"/>
    <property type="gene ID" value="Hba_13227"/>
</dbReference>
<evidence type="ECO:0000313" key="2">
    <source>
        <dbReference type="WBParaSite" id="Hba_13227"/>
    </source>
</evidence>
<sequence length="136" mass="16195">MIMEHHLQAYELMKYERILNLPASHVNYFLAKEAIKPTKVEENEDHIHLERLEEERRNKAAKFRKYHQKRLAAKYLRDITIIKPRRRLELIEITPDTEINSSIVKRLGPSTPLNTFKALLKHKETMESIEDNLPII</sequence>
<organism evidence="1 2">
    <name type="scientific">Heterorhabditis bacteriophora</name>
    <name type="common">Entomopathogenic nematode worm</name>
    <dbReference type="NCBI Taxonomy" id="37862"/>
    <lineage>
        <taxon>Eukaryota</taxon>
        <taxon>Metazoa</taxon>
        <taxon>Ecdysozoa</taxon>
        <taxon>Nematoda</taxon>
        <taxon>Chromadorea</taxon>
        <taxon>Rhabditida</taxon>
        <taxon>Rhabditina</taxon>
        <taxon>Rhabditomorpha</taxon>
        <taxon>Strongyloidea</taxon>
        <taxon>Heterorhabditidae</taxon>
        <taxon>Heterorhabditis</taxon>
    </lineage>
</organism>
<dbReference type="AlphaFoldDB" id="A0A1I7X6N3"/>
<dbReference type="Proteomes" id="UP000095283">
    <property type="component" value="Unplaced"/>
</dbReference>
<proteinExistence type="predicted"/>
<accession>A0A1I7X6N3</accession>
<protein>
    <submittedName>
        <fullName evidence="2">Uncharacterized protein</fullName>
    </submittedName>
</protein>
<evidence type="ECO:0000313" key="1">
    <source>
        <dbReference type="Proteomes" id="UP000095283"/>
    </source>
</evidence>
<name>A0A1I7X6N3_HETBA</name>